<organism evidence="1 2">
    <name type="scientific">Methanocalculus chunghsingensis</name>
    <dbReference type="NCBI Taxonomy" id="156457"/>
    <lineage>
        <taxon>Archaea</taxon>
        <taxon>Methanobacteriati</taxon>
        <taxon>Methanobacteriota</taxon>
        <taxon>Stenosarchaea group</taxon>
        <taxon>Methanomicrobia</taxon>
        <taxon>Methanomicrobiales</taxon>
        <taxon>Methanocalculaceae</taxon>
        <taxon>Methanocalculus</taxon>
    </lineage>
</organism>
<dbReference type="EMBL" id="JWHL01000001">
    <property type="protein sequence ID" value="MBR1368165.1"/>
    <property type="molecule type" value="Genomic_DNA"/>
</dbReference>
<dbReference type="OrthoDB" id="105696at2157"/>
<dbReference type="Proteomes" id="UP000730161">
    <property type="component" value="Unassembled WGS sequence"/>
</dbReference>
<accession>A0A8J7W8B0</accession>
<dbReference type="AlphaFoldDB" id="A0A8J7W8B0"/>
<dbReference type="RefSeq" id="WP_211529762.1">
    <property type="nucleotide sequence ID" value="NZ_JWHL01000001.1"/>
</dbReference>
<comment type="caution">
    <text evidence="1">The sequence shown here is derived from an EMBL/GenBank/DDBJ whole genome shotgun (WGS) entry which is preliminary data.</text>
</comment>
<reference evidence="1" key="1">
    <citation type="submission" date="2014-12" db="EMBL/GenBank/DDBJ databases">
        <authorList>
            <person name="Huang H.-H."/>
            <person name="Chen S.-C."/>
            <person name="Lai M.-C."/>
        </authorList>
    </citation>
    <scope>NUCLEOTIDE SEQUENCE</scope>
    <source>
        <strain evidence="1">K1F9705b</strain>
    </source>
</reference>
<protein>
    <recommendedName>
        <fullName evidence="3">PD-(D/E)XK nuclease superfamily protein</fullName>
    </recommendedName>
</protein>
<proteinExistence type="predicted"/>
<evidence type="ECO:0000313" key="2">
    <source>
        <dbReference type="Proteomes" id="UP000730161"/>
    </source>
</evidence>
<evidence type="ECO:0008006" key="3">
    <source>
        <dbReference type="Google" id="ProtNLM"/>
    </source>
</evidence>
<sequence>MLNWIEDNCAKFEPSRALAIRALRHLKKGDNQKLFSEDIMEMRTVEGYWYEALIYELLLDIAADTGSIKKIVKKGADAPRRPVRLALGQNGIYYAEKGDIRVRGNGQDLAEVDLLLIDDNNKVSFAEIVTSPADLKDLEAEIKYKKKLFGYLFRQETVEFILFSSVDISNTQVVKRLCREKENAYVGTHSCEDLKASLRSIRLAPFPRKAANNPKLISALSLRARPFDYRYFHDIALSRLNLAASRQNTPQETLADPDISPLVKKIICGALIPSAQKALIQDYGLRVKSSILDYHDLIQNYSKAVLAVDLPELSPVIYLRPKKKRMYYKMVPEKSGGFKFERLTPGRVGFYLWLESTKPSIETGRMKEILSLCNGE</sequence>
<name>A0A8J7W8B0_9EURY</name>
<evidence type="ECO:0000313" key="1">
    <source>
        <dbReference type="EMBL" id="MBR1368165.1"/>
    </source>
</evidence>
<keyword evidence="2" id="KW-1185">Reference proteome</keyword>
<gene>
    <name evidence="1" type="ORF">RJ53_01120</name>
</gene>